<organism evidence="1 2">
    <name type="scientific">Batillaria attramentaria</name>
    <dbReference type="NCBI Taxonomy" id="370345"/>
    <lineage>
        <taxon>Eukaryota</taxon>
        <taxon>Metazoa</taxon>
        <taxon>Spiralia</taxon>
        <taxon>Lophotrochozoa</taxon>
        <taxon>Mollusca</taxon>
        <taxon>Gastropoda</taxon>
        <taxon>Caenogastropoda</taxon>
        <taxon>Sorbeoconcha</taxon>
        <taxon>Cerithioidea</taxon>
        <taxon>Batillariidae</taxon>
        <taxon>Batillaria</taxon>
    </lineage>
</organism>
<dbReference type="AlphaFoldDB" id="A0ABD0LME2"/>
<accession>A0ABD0LME2</accession>
<sequence>MSVIVSPVSQECKDPYVESSYLSNVWKSIRQKQLPVQCVEVHTSKAVISPMCESPYVKSKVSVFSRPALVHLVPKANLQKSQHYRTSRGAYKYQEKVLP</sequence>
<proteinExistence type="predicted"/>
<reference evidence="1 2" key="1">
    <citation type="journal article" date="2023" name="Sci. Data">
        <title>Genome assembly of the Korean intertidal mud-creeper Batillaria attramentaria.</title>
        <authorList>
            <person name="Patra A.K."/>
            <person name="Ho P.T."/>
            <person name="Jun S."/>
            <person name="Lee S.J."/>
            <person name="Kim Y."/>
            <person name="Won Y.J."/>
        </authorList>
    </citation>
    <scope>NUCLEOTIDE SEQUENCE [LARGE SCALE GENOMIC DNA]</scope>
    <source>
        <strain evidence="1">Wonlab-2016</strain>
    </source>
</reference>
<name>A0ABD0LME2_9CAEN</name>
<dbReference type="Proteomes" id="UP001519460">
    <property type="component" value="Unassembled WGS sequence"/>
</dbReference>
<keyword evidence="2" id="KW-1185">Reference proteome</keyword>
<evidence type="ECO:0000313" key="1">
    <source>
        <dbReference type="EMBL" id="KAK7500764.1"/>
    </source>
</evidence>
<evidence type="ECO:0000313" key="2">
    <source>
        <dbReference type="Proteomes" id="UP001519460"/>
    </source>
</evidence>
<gene>
    <name evidence="1" type="ORF">BaRGS_00008008</name>
</gene>
<protein>
    <submittedName>
        <fullName evidence="1">Uncharacterized protein</fullName>
    </submittedName>
</protein>
<dbReference type="EMBL" id="JACVVK020000035">
    <property type="protein sequence ID" value="KAK7500764.1"/>
    <property type="molecule type" value="Genomic_DNA"/>
</dbReference>
<comment type="caution">
    <text evidence="1">The sequence shown here is derived from an EMBL/GenBank/DDBJ whole genome shotgun (WGS) entry which is preliminary data.</text>
</comment>